<keyword evidence="2 5" id="KW-0812">Transmembrane</keyword>
<protein>
    <submittedName>
        <fullName evidence="7">Aromatic acid exporter family protein</fullName>
    </submittedName>
</protein>
<dbReference type="EMBL" id="JBHUEA010000009">
    <property type="protein sequence ID" value="MFD1721386.1"/>
    <property type="molecule type" value="Genomic_DNA"/>
</dbReference>
<dbReference type="Pfam" id="PF13515">
    <property type="entry name" value="FUSC_2"/>
    <property type="match status" value="1"/>
</dbReference>
<feature type="transmembrane region" description="Helical" evidence="5">
    <location>
        <begin position="21"/>
        <end position="40"/>
    </location>
</feature>
<comment type="caution">
    <text evidence="7">The sequence shown here is derived from an EMBL/GenBank/DDBJ whole genome shotgun (WGS) entry which is preliminary data.</text>
</comment>
<evidence type="ECO:0000313" key="7">
    <source>
        <dbReference type="EMBL" id="MFD1721386.1"/>
    </source>
</evidence>
<gene>
    <name evidence="7" type="ORF">ACFSBI_07470</name>
</gene>
<accession>A0ABW4LCW8</accession>
<keyword evidence="8" id="KW-1185">Reference proteome</keyword>
<dbReference type="Proteomes" id="UP001597347">
    <property type="component" value="Unassembled WGS sequence"/>
</dbReference>
<keyword evidence="4 5" id="KW-0472">Membrane</keyword>
<feature type="transmembrane region" description="Helical" evidence="5">
    <location>
        <begin position="73"/>
        <end position="92"/>
    </location>
</feature>
<evidence type="ECO:0000256" key="2">
    <source>
        <dbReference type="ARBA" id="ARBA00022692"/>
    </source>
</evidence>
<comment type="subcellular location">
    <subcellularLocation>
        <location evidence="1">Membrane</location>
        <topology evidence="1">Multi-pass membrane protein</topology>
    </subcellularLocation>
</comment>
<evidence type="ECO:0000256" key="5">
    <source>
        <dbReference type="SAM" id="Phobius"/>
    </source>
</evidence>
<dbReference type="InterPro" id="IPR049453">
    <property type="entry name" value="Memb_transporter_dom"/>
</dbReference>
<name>A0ABW4LCW8_9MICO</name>
<evidence type="ECO:0000313" key="8">
    <source>
        <dbReference type="Proteomes" id="UP001597347"/>
    </source>
</evidence>
<evidence type="ECO:0000256" key="4">
    <source>
        <dbReference type="ARBA" id="ARBA00023136"/>
    </source>
</evidence>
<evidence type="ECO:0000256" key="3">
    <source>
        <dbReference type="ARBA" id="ARBA00022989"/>
    </source>
</evidence>
<feature type="domain" description="Integral membrane bound transporter" evidence="6">
    <location>
        <begin position="41"/>
        <end position="159"/>
    </location>
</feature>
<evidence type="ECO:0000259" key="6">
    <source>
        <dbReference type="Pfam" id="PF13515"/>
    </source>
</evidence>
<organism evidence="7 8">
    <name type="scientific">Amnibacterium endophyticum</name>
    <dbReference type="NCBI Taxonomy" id="2109337"/>
    <lineage>
        <taxon>Bacteria</taxon>
        <taxon>Bacillati</taxon>
        <taxon>Actinomycetota</taxon>
        <taxon>Actinomycetes</taxon>
        <taxon>Micrococcales</taxon>
        <taxon>Microbacteriaceae</taxon>
        <taxon>Amnibacterium</taxon>
    </lineage>
</organism>
<proteinExistence type="predicted"/>
<evidence type="ECO:0000256" key="1">
    <source>
        <dbReference type="ARBA" id="ARBA00004141"/>
    </source>
</evidence>
<sequence length="364" mass="37630">MSPQRAARLTAALDPRAAARRAWEAVPAAGQLAVAATAAYCVAHFALGRAVPLLAITVCLSSLGFVRDARPRRVLETAFGLSVGVALAEVVLVVAGRGVAQILIALFVTLLVARALQAPPAIAVAATAQSAIVLLLQLPAGGTWARSVDGLVGGGMALLATALLPRDPRHAAQRDADVVFAGLRRAIDDLARAFRTADPGAAASSLATLRALQPAQSDWTTTVDSAVAIARISPLLHGRLDELRGQRRLVDGIDLAVRSLRTIARRAEATLADGRPRPELAQLVSVIGQVSGLLGRSVREPGAAALARRDLVLVAERLDPRVLTPGASVSDAMITVLVRPIVVDLAVAAGDDAAAVRSRLPVLG</sequence>
<reference evidence="8" key="1">
    <citation type="journal article" date="2019" name="Int. J. Syst. Evol. Microbiol.">
        <title>The Global Catalogue of Microorganisms (GCM) 10K type strain sequencing project: providing services to taxonomists for standard genome sequencing and annotation.</title>
        <authorList>
            <consortium name="The Broad Institute Genomics Platform"/>
            <consortium name="The Broad Institute Genome Sequencing Center for Infectious Disease"/>
            <person name="Wu L."/>
            <person name="Ma J."/>
        </authorList>
    </citation>
    <scope>NUCLEOTIDE SEQUENCE [LARGE SCALE GENOMIC DNA]</scope>
    <source>
        <strain evidence="8">CGMCC 1.12471</strain>
    </source>
</reference>
<feature type="transmembrane region" description="Helical" evidence="5">
    <location>
        <begin position="46"/>
        <end position="66"/>
    </location>
</feature>
<dbReference type="RefSeq" id="WP_377933576.1">
    <property type="nucleotide sequence ID" value="NZ_JBHUEA010000009.1"/>
</dbReference>
<keyword evidence="3 5" id="KW-1133">Transmembrane helix</keyword>